<dbReference type="OrthoDB" id="9815677at2"/>
<evidence type="ECO:0000313" key="3">
    <source>
        <dbReference type="EMBL" id="EFB76927.1"/>
    </source>
</evidence>
<dbReference type="RefSeq" id="WP_007045980.1">
    <property type="nucleotide sequence ID" value="NZ_GG704769.1"/>
</dbReference>
<evidence type="ECO:0000313" key="4">
    <source>
        <dbReference type="Proteomes" id="UP000003438"/>
    </source>
</evidence>
<accession>D1PJH9</accession>
<dbReference type="PANTHER" id="PTHR12598">
    <property type="entry name" value="COPPER HOMEOSTASIS PROTEIN CUTC"/>
    <property type="match status" value="1"/>
</dbReference>
<dbReference type="Pfam" id="PF03932">
    <property type="entry name" value="CutC"/>
    <property type="match status" value="1"/>
</dbReference>
<dbReference type="InterPro" id="IPR005627">
    <property type="entry name" value="CutC-like"/>
</dbReference>
<comment type="similarity">
    <text evidence="1 2">Belongs to the CutC family.</text>
</comment>
<reference evidence="3" key="1">
    <citation type="submission" date="2009-12" db="EMBL/GenBank/DDBJ databases">
        <authorList>
            <person name="Weinstock G."/>
            <person name="Sodergren E."/>
            <person name="Clifton S."/>
            <person name="Fulton L."/>
            <person name="Fulton B."/>
            <person name="Courtney L."/>
            <person name="Fronick C."/>
            <person name="Harrison M."/>
            <person name="Strong C."/>
            <person name="Farmer C."/>
            <person name="Delahaunty K."/>
            <person name="Markovic C."/>
            <person name="Hall O."/>
            <person name="Minx P."/>
            <person name="Tomlinson C."/>
            <person name="Mitreva M."/>
            <person name="Nelson J."/>
            <person name="Hou S."/>
            <person name="Wollam A."/>
            <person name="Pepin K.H."/>
            <person name="Johnson M."/>
            <person name="Bhonagiri V."/>
            <person name="Nash W.E."/>
            <person name="Warren W."/>
            <person name="Chinwalla A."/>
            <person name="Mardis E.R."/>
            <person name="Wilson R.K."/>
        </authorList>
    </citation>
    <scope>NUCLEOTIDE SEQUENCE [LARGE SCALE GENOMIC DNA]</scope>
    <source>
        <strain evidence="3">DSM 15176</strain>
    </source>
</reference>
<comment type="caution">
    <text evidence="3">The sequence shown here is derived from an EMBL/GenBank/DDBJ whole genome shotgun (WGS) entry which is preliminary data.</text>
</comment>
<protein>
    <recommendedName>
        <fullName evidence="2">PF03932 family protein CutC</fullName>
    </recommendedName>
</protein>
<dbReference type="STRING" id="411471.SUBVAR_04548"/>
<dbReference type="GO" id="GO:0005737">
    <property type="term" value="C:cytoplasm"/>
    <property type="evidence" value="ECO:0007669"/>
    <property type="project" value="UniProtKB-SubCell"/>
</dbReference>
<comment type="caution">
    <text evidence="2">Once thought to be involved in copper homeostasis, experiments in E.coli have shown this is not the case.</text>
</comment>
<dbReference type="EMBL" id="ACBY02000014">
    <property type="protein sequence ID" value="EFB76927.1"/>
    <property type="molecule type" value="Genomic_DNA"/>
</dbReference>
<dbReference type="PANTHER" id="PTHR12598:SF0">
    <property type="entry name" value="COPPER HOMEOSTASIS PROTEIN CUTC HOMOLOG"/>
    <property type="match status" value="1"/>
</dbReference>
<gene>
    <name evidence="2" type="primary">cutC</name>
    <name evidence="3" type="ORF">SUBVAR_04548</name>
</gene>
<dbReference type="HAMAP" id="MF_00795">
    <property type="entry name" value="CutC"/>
    <property type="match status" value="1"/>
</dbReference>
<organism evidence="3 4">
    <name type="scientific">Subdoligranulum variabile DSM 15176</name>
    <dbReference type="NCBI Taxonomy" id="411471"/>
    <lineage>
        <taxon>Bacteria</taxon>
        <taxon>Bacillati</taxon>
        <taxon>Bacillota</taxon>
        <taxon>Clostridia</taxon>
        <taxon>Eubacteriales</taxon>
        <taxon>Oscillospiraceae</taxon>
        <taxon>Subdoligranulum</taxon>
    </lineage>
</organism>
<evidence type="ECO:0000256" key="2">
    <source>
        <dbReference type="HAMAP-Rule" id="MF_00795"/>
    </source>
</evidence>
<proteinExistence type="inferred from homology"/>
<dbReference type="SUPFAM" id="SSF110395">
    <property type="entry name" value="CutC-like"/>
    <property type="match status" value="1"/>
</dbReference>
<keyword evidence="2" id="KW-0963">Cytoplasm</keyword>
<sequence>MKKILEVCVDSLASAKAAAEGGADRLELCSALAVGGLSPYGELLQQIKAVCALPVRCLMRPRAGDFLYTAEEIELLCEQIRHLRAAGADGFVLGALTLDGALDEDAMQKLLDACAGQPVTLHRCIDVAQDPEQVYRTAAALGVDTVLTSGAAASCLEGMDMLARLLALREEIGGPEVLIGAGVNAEGIRTLQARLPGARAFHMSGKILIESGMRFRREGVPMGLPGLDEWHIQQTDAGAVRAAKAALD</sequence>
<evidence type="ECO:0000256" key="1">
    <source>
        <dbReference type="ARBA" id="ARBA00007768"/>
    </source>
</evidence>
<dbReference type="Proteomes" id="UP000003438">
    <property type="component" value="Unassembled WGS sequence"/>
</dbReference>
<dbReference type="eggNOG" id="COG3142">
    <property type="taxonomic scope" value="Bacteria"/>
</dbReference>
<dbReference type="InterPro" id="IPR036822">
    <property type="entry name" value="CutC-like_dom_sf"/>
</dbReference>
<dbReference type="Gene3D" id="3.20.20.380">
    <property type="entry name" value="Copper homeostasis (CutC) domain"/>
    <property type="match status" value="1"/>
</dbReference>
<comment type="subcellular location">
    <subcellularLocation>
        <location evidence="2">Cytoplasm</location>
    </subcellularLocation>
</comment>
<dbReference type="GO" id="GO:0005507">
    <property type="term" value="F:copper ion binding"/>
    <property type="evidence" value="ECO:0007669"/>
    <property type="project" value="TreeGrafter"/>
</dbReference>
<dbReference type="HOGENOM" id="CLU_050555_3_2_9"/>
<name>D1PJH9_9FIRM</name>
<keyword evidence="4" id="KW-1185">Reference proteome</keyword>
<dbReference type="AlphaFoldDB" id="D1PJH9"/>